<evidence type="ECO:0000313" key="13">
    <source>
        <dbReference type="Proteomes" id="UP001176517"/>
    </source>
</evidence>
<dbReference type="InterPro" id="IPR014052">
    <property type="entry name" value="DNA_primase_ssu_euk/arc"/>
</dbReference>
<dbReference type="FunFam" id="3.90.920.10:FF:000003">
    <property type="entry name" value="DNA primase"/>
    <property type="match status" value="1"/>
</dbReference>
<gene>
    <name evidence="12" type="primary">PRI1</name>
    <name evidence="12" type="ORF">OC846_001730</name>
</gene>
<dbReference type="GO" id="GO:0046872">
    <property type="term" value="F:metal ion binding"/>
    <property type="evidence" value="ECO:0007669"/>
    <property type="project" value="UniProtKB-KW"/>
</dbReference>
<dbReference type="NCBIfam" id="TIGR00335">
    <property type="entry name" value="primase_sml"/>
    <property type="match status" value="1"/>
</dbReference>
<evidence type="ECO:0000256" key="8">
    <source>
        <dbReference type="ARBA" id="ARBA00022833"/>
    </source>
</evidence>
<feature type="compositionally biased region" description="Basic and acidic residues" evidence="11">
    <location>
        <begin position="446"/>
        <end position="455"/>
    </location>
</feature>
<feature type="region of interest" description="Disordered" evidence="11">
    <location>
        <begin position="1"/>
        <end position="37"/>
    </location>
</feature>
<evidence type="ECO:0000256" key="3">
    <source>
        <dbReference type="ARBA" id="ARBA00022515"/>
    </source>
</evidence>
<evidence type="ECO:0000256" key="10">
    <source>
        <dbReference type="RuleBase" id="RU003514"/>
    </source>
</evidence>
<evidence type="ECO:0000256" key="1">
    <source>
        <dbReference type="ARBA" id="ARBA00009762"/>
    </source>
</evidence>
<proteinExistence type="inferred from homology"/>
<dbReference type="GO" id="GO:0006269">
    <property type="term" value="P:DNA replication, synthesis of primer"/>
    <property type="evidence" value="ECO:0007669"/>
    <property type="project" value="UniProtKB-KW"/>
</dbReference>
<reference evidence="12" key="1">
    <citation type="journal article" date="2023" name="PhytoFront">
        <title>Draft Genome Resources of Seven Strains of Tilletia horrida, Causal Agent of Kernel Smut of Rice.</title>
        <authorList>
            <person name="Khanal S."/>
            <person name="Antony Babu S."/>
            <person name="Zhou X.G."/>
        </authorList>
    </citation>
    <scope>NUCLEOTIDE SEQUENCE</scope>
    <source>
        <strain evidence="12">TX6</strain>
    </source>
</reference>
<evidence type="ECO:0000256" key="11">
    <source>
        <dbReference type="SAM" id="MobiDB-lite"/>
    </source>
</evidence>
<dbReference type="EMBL" id="JAPDMZ010000027">
    <property type="protein sequence ID" value="KAK0555470.1"/>
    <property type="molecule type" value="Genomic_DNA"/>
</dbReference>
<dbReference type="PANTHER" id="PTHR10536">
    <property type="entry name" value="DNA PRIMASE SMALL SUBUNIT"/>
    <property type="match status" value="1"/>
</dbReference>
<keyword evidence="8" id="KW-0862">Zinc</keyword>
<protein>
    <recommendedName>
        <fullName evidence="10">DNA primase</fullName>
        <ecNumber evidence="10">2.7.7.-</ecNumber>
    </recommendedName>
</protein>
<evidence type="ECO:0000256" key="6">
    <source>
        <dbReference type="ARBA" id="ARBA00022705"/>
    </source>
</evidence>
<feature type="compositionally biased region" description="Low complexity" evidence="11">
    <location>
        <begin position="9"/>
        <end position="22"/>
    </location>
</feature>
<feature type="region of interest" description="Disordered" evidence="11">
    <location>
        <begin position="446"/>
        <end position="467"/>
    </location>
</feature>
<evidence type="ECO:0000256" key="4">
    <source>
        <dbReference type="ARBA" id="ARBA00022679"/>
    </source>
</evidence>
<dbReference type="Pfam" id="PF01896">
    <property type="entry name" value="DNA_primase_S"/>
    <property type="match status" value="1"/>
</dbReference>
<evidence type="ECO:0000256" key="9">
    <source>
        <dbReference type="ARBA" id="ARBA00023163"/>
    </source>
</evidence>
<evidence type="ECO:0000256" key="2">
    <source>
        <dbReference type="ARBA" id="ARBA00022478"/>
    </source>
</evidence>
<keyword evidence="5" id="KW-0548">Nucleotidyltransferase</keyword>
<name>A0AAN6JTA6_9BASI</name>
<evidence type="ECO:0000313" key="12">
    <source>
        <dbReference type="EMBL" id="KAK0555470.1"/>
    </source>
</evidence>
<keyword evidence="13" id="KW-1185">Reference proteome</keyword>
<dbReference type="GO" id="GO:0005658">
    <property type="term" value="C:alpha DNA polymerase:primase complex"/>
    <property type="evidence" value="ECO:0007669"/>
    <property type="project" value="UniProtKB-ARBA"/>
</dbReference>
<dbReference type="CDD" id="cd04860">
    <property type="entry name" value="AE_Prim_S"/>
    <property type="match status" value="1"/>
</dbReference>
<keyword evidence="7" id="KW-0479">Metal-binding</keyword>
<comment type="caution">
    <text evidence="12">The sequence shown here is derived from an EMBL/GenBank/DDBJ whole genome shotgun (WGS) entry which is preliminary data.</text>
</comment>
<sequence length="497" mass="56563">MPAAVAQPSSSLVSADSLSQRSKAASNRPQDSHDEHIDAEVDRFMAQFDEKSMDRDDSGDVNVMRAYYDRLLPWRPLYTWLNRDLPHKPSKNFTHREFAFTITKDTGDEIYVRYKSFDEWEKLKKEVVKDLPIRFEIGPAYNAKPKDRKMLERATFRPVSRELVFDIDMSDYDEIRTCCSGKGICVRCWAFIAVAVKVLDDTLRSDFGFRHLLWVYSGRRGIHCWVSDASACDLADDARKAIVGWLEVVRGSANQAKKVFLGSAAGLHERLLHPSLHRALYGSTDSGRLIGDPHSEPTGVLERTFVKTVLKDQDCFAVKKQWETLLELLPNGSDGNSPIEKLRKEWTANPSRSSVLKWQDVNKARNQANTGFQKVWNAAMEDIVLQYTYPRIDAEVSKHLNHLLKSPFVVHPATGRVCVPVDPKRVDSFDPEKTAPTAAQLRREMHSWTAKKQDGRQGSGVEPKNDWEKTSLKPFVELFEKHCNGIVKQSVSAQRSE</sequence>
<dbReference type="Gene3D" id="3.90.920.10">
    <property type="entry name" value="DNA primase, PRIM domain"/>
    <property type="match status" value="1"/>
</dbReference>
<evidence type="ECO:0000256" key="5">
    <source>
        <dbReference type="ARBA" id="ARBA00022695"/>
    </source>
</evidence>
<dbReference type="EC" id="2.7.7.-" evidence="10"/>
<dbReference type="GO" id="GO:0003899">
    <property type="term" value="F:DNA-directed RNA polymerase activity"/>
    <property type="evidence" value="ECO:0007669"/>
    <property type="project" value="InterPro"/>
</dbReference>
<accession>A0AAN6JTA6</accession>
<dbReference type="SUPFAM" id="SSF56747">
    <property type="entry name" value="Prim-pol domain"/>
    <property type="match status" value="1"/>
</dbReference>
<dbReference type="AlphaFoldDB" id="A0AAN6JTA6"/>
<dbReference type="Proteomes" id="UP001176517">
    <property type="component" value="Unassembled WGS sequence"/>
</dbReference>
<organism evidence="12 13">
    <name type="scientific">Tilletia horrida</name>
    <dbReference type="NCBI Taxonomy" id="155126"/>
    <lineage>
        <taxon>Eukaryota</taxon>
        <taxon>Fungi</taxon>
        <taxon>Dikarya</taxon>
        <taxon>Basidiomycota</taxon>
        <taxon>Ustilaginomycotina</taxon>
        <taxon>Exobasidiomycetes</taxon>
        <taxon>Tilletiales</taxon>
        <taxon>Tilletiaceae</taxon>
        <taxon>Tilletia</taxon>
    </lineage>
</organism>
<keyword evidence="3 10" id="KW-0639">Primosome</keyword>
<dbReference type="InterPro" id="IPR002755">
    <property type="entry name" value="DNA_primase_S"/>
</dbReference>
<keyword evidence="2 10" id="KW-0240">DNA-directed RNA polymerase</keyword>
<keyword evidence="4 10" id="KW-0808">Transferase</keyword>
<keyword evidence="9" id="KW-0804">Transcription</keyword>
<keyword evidence="6 10" id="KW-0235">DNA replication</keyword>
<comment type="similarity">
    <text evidence="1 10">Belongs to the eukaryotic-type primase small subunit family.</text>
</comment>
<evidence type="ECO:0000256" key="7">
    <source>
        <dbReference type="ARBA" id="ARBA00022723"/>
    </source>
</evidence>